<reference evidence="2" key="1">
    <citation type="journal article" date="2019" name="Int. J. Syst. Evol. Microbiol.">
        <title>The Global Catalogue of Microorganisms (GCM) 10K type strain sequencing project: providing services to taxonomists for standard genome sequencing and annotation.</title>
        <authorList>
            <consortium name="The Broad Institute Genomics Platform"/>
            <consortium name="The Broad Institute Genome Sequencing Center for Infectious Disease"/>
            <person name="Wu L."/>
            <person name="Ma J."/>
        </authorList>
    </citation>
    <scope>NUCLEOTIDE SEQUENCE [LARGE SCALE GENOMIC DNA]</scope>
    <source>
        <strain evidence="2">CCUG 51308</strain>
    </source>
</reference>
<accession>A0ABW2IH71</accession>
<name>A0ABW2IH71_9PROT</name>
<sequence>MSTQSIDPVKLAGAKSKGKRPWFLEDTDVERLMNITHALVQEVAVIRERMDTIERLLERDGKVTKESIEAYKPARFEADERGLLMQEYIARVFRIMQQDVEAASMPDEASSAEVAEEFAQTD</sequence>
<comment type="caution">
    <text evidence="1">The sequence shown here is derived from an EMBL/GenBank/DDBJ whole genome shotgun (WGS) entry which is preliminary data.</text>
</comment>
<dbReference type="RefSeq" id="WP_382165062.1">
    <property type="nucleotide sequence ID" value="NZ_JBHTBR010000002.1"/>
</dbReference>
<keyword evidence="2" id="KW-1185">Reference proteome</keyword>
<gene>
    <name evidence="1" type="ORF">ACFQS8_01565</name>
</gene>
<evidence type="ECO:0008006" key="3">
    <source>
        <dbReference type="Google" id="ProtNLM"/>
    </source>
</evidence>
<organism evidence="1 2">
    <name type="scientific">Hirschia litorea</name>
    <dbReference type="NCBI Taxonomy" id="1199156"/>
    <lineage>
        <taxon>Bacteria</taxon>
        <taxon>Pseudomonadati</taxon>
        <taxon>Pseudomonadota</taxon>
        <taxon>Alphaproteobacteria</taxon>
        <taxon>Hyphomonadales</taxon>
        <taxon>Hyphomonadaceae</taxon>
        <taxon>Hirschia</taxon>
    </lineage>
</organism>
<dbReference type="EMBL" id="JBHTBR010000002">
    <property type="protein sequence ID" value="MFC7290291.1"/>
    <property type="molecule type" value="Genomic_DNA"/>
</dbReference>
<proteinExistence type="predicted"/>
<protein>
    <recommendedName>
        <fullName evidence="3">Chorismate mutase</fullName>
    </recommendedName>
</protein>
<evidence type="ECO:0000313" key="2">
    <source>
        <dbReference type="Proteomes" id="UP001596492"/>
    </source>
</evidence>
<dbReference type="Proteomes" id="UP001596492">
    <property type="component" value="Unassembled WGS sequence"/>
</dbReference>
<evidence type="ECO:0000313" key="1">
    <source>
        <dbReference type="EMBL" id="MFC7290291.1"/>
    </source>
</evidence>